<evidence type="ECO:0000256" key="1">
    <source>
        <dbReference type="ARBA" id="ARBA00010923"/>
    </source>
</evidence>
<proteinExistence type="inferred from homology"/>
<organism evidence="6">
    <name type="scientific">Mycoplasma feriruminatoris</name>
    <dbReference type="NCBI Taxonomy" id="1179777"/>
    <lineage>
        <taxon>Bacteria</taxon>
        <taxon>Bacillati</taxon>
        <taxon>Mycoplasmatota</taxon>
        <taxon>Mollicutes</taxon>
        <taxon>Mycoplasmataceae</taxon>
        <taxon>Mycoplasma</taxon>
    </lineage>
</organism>
<comment type="subunit">
    <text evidence="4">The methyltransferase is composed of M and S polypeptides.</text>
</comment>
<dbReference type="InterPro" id="IPR000055">
    <property type="entry name" value="Restrct_endonuc_typeI_TRD"/>
</dbReference>
<evidence type="ECO:0000313" key="6">
    <source>
        <dbReference type="EMBL" id="VZR97454.1"/>
    </source>
</evidence>
<dbReference type="AlphaFoldDB" id="A0A654II04"/>
<dbReference type="InterPro" id="IPR044946">
    <property type="entry name" value="Restrct_endonuc_typeI_TRD_sf"/>
</dbReference>
<evidence type="ECO:0000256" key="3">
    <source>
        <dbReference type="ARBA" id="ARBA00023125"/>
    </source>
</evidence>
<protein>
    <recommendedName>
        <fullName evidence="5">Type I restriction modification DNA specificity domain-containing protein</fullName>
    </recommendedName>
</protein>
<evidence type="ECO:0000256" key="4">
    <source>
        <dbReference type="ARBA" id="ARBA00038652"/>
    </source>
</evidence>
<keyword evidence="2" id="KW-0680">Restriction system</keyword>
<dbReference type="PANTHER" id="PTHR43140:SF1">
    <property type="entry name" value="TYPE I RESTRICTION ENZYME ECOKI SPECIFICITY SUBUNIT"/>
    <property type="match status" value="1"/>
</dbReference>
<dbReference type="Gene3D" id="3.90.220.20">
    <property type="entry name" value="DNA methylase specificity domains"/>
    <property type="match status" value="2"/>
</dbReference>
<evidence type="ECO:0000256" key="2">
    <source>
        <dbReference type="ARBA" id="ARBA00022747"/>
    </source>
</evidence>
<dbReference type="GO" id="GO:0009307">
    <property type="term" value="P:DNA restriction-modification system"/>
    <property type="evidence" value="ECO:0007669"/>
    <property type="project" value="UniProtKB-KW"/>
</dbReference>
<feature type="domain" description="Type I restriction modification DNA specificity" evidence="5">
    <location>
        <begin position="4"/>
        <end position="151"/>
    </location>
</feature>
<gene>
    <name evidence="6" type="ORF">MF5295_00319</name>
</gene>
<sequence length="424" mass="48725">MILKLIGGSQPPKSTFINYPKENYIRLFQIRDYGDSPIPVYIPINKASKITNKGDILIARYGGSLGKVFIAEYGAYNVAMSKVTKLYINDHIDFNFLYFFYKSKIFQEIIRRNSRSAQDGFNSEEINDLLLPLPPLEEQLRIITLLNKLNLLLNKYSLIENELSELEKTFSIKLQKSVLNYAMQGQLVEQSINDNSKDLIEQIYKEKDGLLKQKKIKQNELQKSIIYKNIIDNSYYEKFEDGREEKIEVPFEIPDNWLWIRLGNLANIRAGGTPSRTKTQYWNGNIPWLKISDITTSKKVILRSSEFITKEGVKNSSAKVFNKGTIIYSIFASVGKVAILGIDSAFNQAIVAIDTYSKNIDNFLYMSLLNLDNQINKTKRGSSQFNINQNILKKFLIPLPPLKEQEQIVNKINKINVLIDSMTN</sequence>
<keyword evidence="3" id="KW-0238">DNA-binding</keyword>
<dbReference type="Pfam" id="PF01420">
    <property type="entry name" value="Methylase_S"/>
    <property type="match status" value="2"/>
</dbReference>
<dbReference type="EMBL" id="LR739235">
    <property type="protein sequence ID" value="VZR97454.1"/>
    <property type="molecule type" value="Genomic_DNA"/>
</dbReference>
<dbReference type="SUPFAM" id="SSF116734">
    <property type="entry name" value="DNA methylase specificity domain"/>
    <property type="match status" value="2"/>
</dbReference>
<name>A0A654II04_9MOLU</name>
<comment type="similarity">
    <text evidence="1">Belongs to the type-I restriction system S methylase family.</text>
</comment>
<evidence type="ECO:0000259" key="5">
    <source>
        <dbReference type="Pfam" id="PF01420"/>
    </source>
</evidence>
<dbReference type="InterPro" id="IPR051212">
    <property type="entry name" value="Type-I_RE_S_subunit"/>
</dbReference>
<dbReference type="PANTHER" id="PTHR43140">
    <property type="entry name" value="TYPE-1 RESTRICTION ENZYME ECOKI SPECIFICITY PROTEIN"/>
    <property type="match status" value="1"/>
</dbReference>
<dbReference type="GO" id="GO:0003677">
    <property type="term" value="F:DNA binding"/>
    <property type="evidence" value="ECO:0007669"/>
    <property type="project" value="UniProtKB-KW"/>
</dbReference>
<feature type="domain" description="Type I restriction modification DNA specificity" evidence="5">
    <location>
        <begin position="254"/>
        <end position="415"/>
    </location>
</feature>
<reference evidence="6" key="1">
    <citation type="submission" date="2019-11" db="EMBL/GenBank/DDBJ databases">
        <authorList>
            <person name="Falquet L."/>
            <person name="Falquet L."/>
        </authorList>
    </citation>
    <scope>NUCLEOTIDE SEQUENCE</scope>
    <source>
        <strain evidence="6">8756-13</strain>
    </source>
</reference>
<dbReference type="REBASE" id="371028">
    <property type="entry name" value="S3.Mfe875613ORF315P"/>
</dbReference>
<accession>A0A654II04</accession>